<dbReference type="CDD" id="cd16377">
    <property type="entry name" value="23S_rRNA_IVP_like"/>
    <property type="match status" value="1"/>
</dbReference>
<dbReference type="NCBIfam" id="TIGR02436">
    <property type="entry name" value="four helix bundle protein"/>
    <property type="match status" value="1"/>
</dbReference>
<dbReference type="AlphaFoldDB" id="A0A1M7ZT90"/>
<dbReference type="PANTHER" id="PTHR38471:SF2">
    <property type="entry name" value="FOUR HELIX BUNDLE PROTEIN"/>
    <property type="match status" value="1"/>
</dbReference>
<dbReference type="InterPro" id="IPR036583">
    <property type="entry name" value="23S_rRNA_IVS_sf"/>
</dbReference>
<evidence type="ECO:0000313" key="1">
    <source>
        <dbReference type="EMBL" id="SHO72096.1"/>
    </source>
</evidence>
<dbReference type="PANTHER" id="PTHR38471">
    <property type="entry name" value="FOUR HELIX BUNDLE PROTEIN"/>
    <property type="match status" value="1"/>
</dbReference>
<proteinExistence type="predicted"/>
<gene>
    <name evidence="1" type="ORF">SAMN05443547_0421</name>
</gene>
<reference evidence="2" key="1">
    <citation type="submission" date="2016-12" db="EMBL/GenBank/DDBJ databases">
        <authorList>
            <person name="Varghese N."/>
            <person name="Submissions S."/>
        </authorList>
    </citation>
    <scope>NUCLEOTIDE SEQUENCE [LARGE SCALE GENOMIC DNA]</scope>
    <source>
        <strain evidence="2">DSM 18830</strain>
    </source>
</reference>
<organism evidence="1 2">
    <name type="scientific">Flavobacterium cucumis</name>
    <dbReference type="NCBI Taxonomy" id="416016"/>
    <lineage>
        <taxon>Bacteria</taxon>
        <taxon>Pseudomonadati</taxon>
        <taxon>Bacteroidota</taxon>
        <taxon>Flavobacteriia</taxon>
        <taxon>Flavobacteriales</taxon>
        <taxon>Flavobacteriaceae</taxon>
        <taxon>Flavobacterium</taxon>
    </lineage>
</organism>
<dbReference type="SUPFAM" id="SSF158446">
    <property type="entry name" value="IVS-encoded protein-like"/>
    <property type="match status" value="1"/>
</dbReference>
<sequence>MEDGSWKFYFVLKDIFMSFKFEKLIIWQNAMSFGEDIFKISQNFPKSETYNLTSQINRAVDSIALNISEGSIEQSNPEFRRFLGYAIRSLAEVVTCLHKAKRRAYISEVDFDKYYQDSYNLMNMMIAFRNKLS</sequence>
<dbReference type="InterPro" id="IPR012657">
    <property type="entry name" value="23S_rRNA-intervening_sequence"/>
</dbReference>
<dbReference type="Gene3D" id="1.20.1440.60">
    <property type="entry name" value="23S rRNA-intervening sequence"/>
    <property type="match status" value="1"/>
</dbReference>
<dbReference type="EMBL" id="FRYK01000001">
    <property type="protein sequence ID" value="SHO72096.1"/>
    <property type="molecule type" value="Genomic_DNA"/>
</dbReference>
<evidence type="ECO:0000313" key="2">
    <source>
        <dbReference type="Proteomes" id="UP000184611"/>
    </source>
</evidence>
<dbReference type="STRING" id="416016.SAMN05443547_0421"/>
<dbReference type="Proteomes" id="UP000184611">
    <property type="component" value="Unassembled WGS sequence"/>
</dbReference>
<keyword evidence="2" id="KW-1185">Reference proteome</keyword>
<accession>A0A1M7ZT90</accession>
<dbReference type="Pfam" id="PF05635">
    <property type="entry name" value="23S_rRNA_IVP"/>
    <property type="match status" value="1"/>
</dbReference>
<name>A0A1M7ZT90_9FLAO</name>
<protein>
    <submittedName>
        <fullName evidence="1">Four helix bundle protein</fullName>
    </submittedName>
</protein>